<dbReference type="STRING" id="1129794.C427_3003"/>
<dbReference type="KEGG" id="gps:C427_3003"/>
<dbReference type="HOGENOM" id="CLU_2863792_0_0_6"/>
<evidence type="ECO:0000313" key="2">
    <source>
        <dbReference type="Proteomes" id="UP000011864"/>
    </source>
</evidence>
<dbReference type="AlphaFoldDB" id="M4S362"/>
<proteinExistence type="predicted"/>
<organism evidence="1 2">
    <name type="scientific">Paraglaciecola psychrophila 170</name>
    <dbReference type="NCBI Taxonomy" id="1129794"/>
    <lineage>
        <taxon>Bacteria</taxon>
        <taxon>Pseudomonadati</taxon>
        <taxon>Pseudomonadota</taxon>
        <taxon>Gammaproteobacteria</taxon>
        <taxon>Alteromonadales</taxon>
        <taxon>Alteromonadaceae</taxon>
        <taxon>Paraglaciecola</taxon>
    </lineage>
</organism>
<dbReference type="RefSeq" id="WP_015430912.1">
    <property type="nucleotide sequence ID" value="NC_020514.1"/>
</dbReference>
<keyword evidence="2" id="KW-1185">Reference proteome</keyword>
<dbReference type="PATRIC" id="fig|1129794.4.peg.2986"/>
<accession>M4S362</accession>
<evidence type="ECO:0000313" key="1">
    <source>
        <dbReference type="EMBL" id="AGH45112.1"/>
    </source>
</evidence>
<protein>
    <submittedName>
        <fullName evidence="1">Uncharacterized protein</fullName>
    </submittedName>
</protein>
<gene>
    <name evidence="1" type="ORF">C427_3003</name>
</gene>
<dbReference type="EMBL" id="CP003837">
    <property type="protein sequence ID" value="AGH45112.1"/>
    <property type="molecule type" value="Genomic_DNA"/>
</dbReference>
<reference evidence="1 2" key="1">
    <citation type="journal article" date="2013" name="Genome Announc.">
        <title>Complete Genome Sequence of Glaciecola psychrophila Strain 170T.</title>
        <authorList>
            <person name="Yin J."/>
            <person name="Chen J."/>
            <person name="Liu G."/>
            <person name="Yu Y."/>
            <person name="Song L."/>
            <person name="Wang X."/>
            <person name="Qu X."/>
        </authorList>
    </citation>
    <scope>NUCLEOTIDE SEQUENCE [LARGE SCALE GENOMIC DNA]</scope>
    <source>
        <strain evidence="1 2">170</strain>
    </source>
</reference>
<sequence length="64" mass="7162">MLLALTEADNWQKTQVYSAKLLGTLQLLSPGEGAKVAHQNQRFKPAYKGVIALRLLDKLLIEKK</sequence>
<name>M4S362_9ALTE</name>
<dbReference type="Proteomes" id="UP000011864">
    <property type="component" value="Chromosome"/>
</dbReference>